<keyword evidence="1" id="KW-0472">Membrane</keyword>
<name>A0A2N5ZIC6_MUIH1</name>
<comment type="caution">
    <text evidence="2">The sequence shown here is derived from an EMBL/GenBank/DDBJ whole genome shotgun (WGS) entry which is preliminary data.</text>
</comment>
<dbReference type="EMBL" id="PKTG01000064">
    <property type="protein sequence ID" value="PLX18373.1"/>
    <property type="molecule type" value="Genomic_DNA"/>
</dbReference>
<sequence>MDCLELQKRLKASVELTEEEKKHISCCEKCRSVVDDMLEEKIKTAGKIIKKDTQNKKSNMSSELIMDNIKFRLGKKIEIFNFKIFAMITLVVLVFTFSSYMYFKSNHFEVHLNESGDVNKVDILEKSQGVYVFDYYDEVKGQKGYLIKTQKDSKTSIKGGYQLFIGENSELTCVYSAINIKKGSMSLKVSDISRFIRVNCDDLFFFNSKDCNVSIVRDENKATLRVDDGLLEFHINDRFILISKGEKVIVDNNRRITRLSIRE</sequence>
<keyword evidence="1" id="KW-0812">Transmembrane</keyword>
<dbReference type="Proteomes" id="UP000234857">
    <property type="component" value="Unassembled WGS sequence"/>
</dbReference>
<gene>
    <name evidence="2" type="ORF">C0601_04970</name>
</gene>
<proteinExistence type="predicted"/>
<evidence type="ECO:0000313" key="2">
    <source>
        <dbReference type="EMBL" id="PLX18373.1"/>
    </source>
</evidence>
<reference evidence="2 3" key="1">
    <citation type="submission" date="2017-11" db="EMBL/GenBank/DDBJ databases">
        <title>Genome-resolved metagenomics identifies genetic mobility, metabolic interactions, and unexpected diversity in perchlorate-reducing communities.</title>
        <authorList>
            <person name="Barnum T.P."/>
            <person name="Figueroa I.A."/>
            <person name="Carlstrom C.I."/>
            <person name="Lucas L.N."/>
            <person name="Engelbrektson A.L."/>
            <person name="Coates J.D."/>
        </authorList>
    </citation>
    <scope>NUCLEOTIDE SEQUENCE [LARGE SCALE GENOMIC DNA]</scope>
    <source>
        <strain evidence="2">BM706</strain>
    </source>
</reference>
<feature type="transmembrane region" description="Helical" evidence="1">
    <location>
        <begin position="80"/>
        <end position="103"/>
    </location>
</feature>
<keyword evidence="1" id="KW-1133">Transmembrane helix</keyword>
<organism evidence="2 3">
    <name type="scientific">Muiribacterium halophilum</name>
    <dbReference type="NCBI Taxonomy" id="2053465"/>
    <lineage>
        <taxon>Bacteria</taxon>
        <taxon>Candidatus Muiribacteriota</taxon>
        <taxon>Candidatus Muiribacteriia</taxon>
        <taxon>Candidatus Muiribacteriales</taxon>
        <taxon>Candidatus Muiribacteriaceae</taxon>
        <taxon>Candidatus Muiribacterium</taxon>
    </lineage>
</organism>
<accession>A0A2N5ZIC6</accession>
<evidence type="ECO:0000256" key="1">
    <source>
        <dbReference type="SAM" id="Phobius"/>
    </source>
</evidence>
<dbReference type="AlphaFoldDB" id="A0A2N5ZIC6"/>
<protein>
    <submittedName>
        <fullName evidence="2">Uncharacterized protein</fullName>
    </submittedName>
</protein>
<evidence type="ECO:0000313" key="3">
    <source>
        <dbReference type="Proteomes" id="UP000234857"/>
    </source>
</evidence>